<keyword evidence="1" id="KW-0472">Membrane</keyword>
<accession>W7XD38</accession>
<reference evidence="3" key="1">
    <citation type="journal article" date="2006" name="PLoS Biol.">
        <title>Macronuclear genome sequence of the ciliate Tetrahymena thermophila, a model eukaryote.</title>
        <authorList>
            <person name="Eisen J.A."/>
            <person name="Coyne R.S."/>
            <person name="Wu M."/>
            <person name="Wu D."/>
            <person name="Thiagarajan M."/>
            <person name="Wortman J.R."/>
            <person name="Badger J.H."/>
            <person name="Ren Q."/>
            <person name="Amedeo P."/>
            <person name="Jones K.M."/>
            <person name="Tallon L.J."/>
            <person name="Delcher A.L."/>
            <person name="Salzberg S.L."/>
            <person name="Silva J.C."/>
            <person name="Haas B.J."/>
            <person name="Majoros W.H."/>
            <person name="Farzad M."/>
            <person name="Carlton J.M."/>
            <person name="Smith R.K. Jr."/>
            <person name="Garg J."/>
            <person name="Pearlman R.E."/>
            <person name="Karrer K.M."/>
            <person name="Sun L."/>
            <person name="Manning G."/>
            <person name="Elde N.C."/>
            <person name="Turkewitz A.P."/>
            <person name="Asai D.J."/>
            <person name="Wilkes D.E."/>
            <person name="Wang Y."/>
            <person name="Cai H."/>
            <person name="Collins K."/>
            <person name="Stewart B.A."/>
            <person name="Lee S.R."/>
            <person name="Wilamowska K."/>
            <person name="Weinberg Z."/>
            <person name="Ruzzo W.L."/>
            <person name="Wloga D."/>
            <person name="Gaertig J."/>
            <person name="Frankel J."/>
            <person name="Tsao C.-C."/>
            <person name="Gorovsky M.A."/>
            <person name="Keeling P.J."/>
            <person name="Waller R.F."/>
            <person name="Patron N.J."/>
            <person name="Cherry J.M."/>
            <person name="Stover N.A."/>
            <person name="Krieger C.J."/>
            <person name="del Toro C."/>
            <person name="Ryder H.F."/>
            <person name="Williamson S.C."/>
            <person name="Barbeau R.A."/>
            <person name="Hamilton E.P."/>
            <person name="Orias E."/>
        </authorList>
    </citation>
    <scope>NUCLEOTIDE SEQUENCE [LARGE SCALE GENOMIC DNA]</scope>
    <source>
        <strain evidence="3">SB210</strain>
    </source>
</reference>
<keyword evidence="3" id="KW-1185">Reference proteome</keyword>
<evidence type="ECO:0000256" key="1">
    <source>
        <dbReference type="SAM" id="Phobius"/>
    </source>
</evidence>
<dbReference type="AlphaFoldDB" id="W7XD38"/>
<evidence type="ECO:0000313" key="3">
    <source>
        <dbReference type="Proteomes" id="UP000009168"/>
    </source>
</evidence>
<keyword evidence="1" id="KW-1133">Transmembrane helix</keyword>
<dbReference type="RefSeq" id="XP_012652076.1">
    <property type="nucleotide sequence ID" value="XM_012796622.1"/>
</dbReference>
<gene>
    <name evidence="2" type="ORF">TTHERM_000102619</name>
</gene>
<evidence type="ECO:0000313" key="2">
    <source>
        <dbReference type="EMBL" id="EWS75402.1"/>
    </source>
</evidence>
<dbReference type="EMBL" id="GG662767">
    <property type="protein sequence ID" value="EWS75402.1"/>
    <property type="molecule type" value="Genomic_DNA"/>
</dbReference>
<dbReference type="Proteomes" id="UP000009168">
    <property type="component" value="Unassembled WGS sequence"/>
</dbReference>
<name>W7XD38_TETTS</name>
<dbReference type="GeneID" id="24437292"/>
<dbReference type="KEGG" id="tet:TTHERM_000102619"/>
<organism evidence="2 3">
    <name type="scientific">Tetrahymena thermophila (strain SB210)</name>
    <dbReference type="NCBI Taxonomy" id="312017"/>
    <lineage>
        <taxon>Eukaryota</taxon>
        <taxon>Sar</taxon>
        <taxon>Alveolata</taxon>
        <taxon>Ciliophora</taxon>
        <taxon>Intramacronucleata</taxon>
        <taxon>Oligohymenophorea</taxon>
        <taxon>Hymenostomatida</taxon>
        <taxon>Tetrahymenina</taxon>
        <taxon>Tetrahymenidae</taxon>
        <taxon>Tetrahymena</taxon>
    </lineage>
</organism>
<sequence>MVNFTITKQRNVNSVHQIVKFAMNLIVASSAWLIINLIHQNNACASRVNILIMKQNLAQIVINHAKLANKLLKYVLLAKNFNFQIL</sequence>
<proteinExistence type="predicted"/>
<dbReference type="InParanoid" id="W7XD38"/>
<protein>
    <submittedName>
        <fullName evidence="2">Transmembrane protein, putative</fullName>
    </submittedName>
</protein>
<feature type="transmembrane region" description="Helical" evidence="1">
    <location>
        <begin position="21"/>
        <end position="39"/>
    </location>
</feature>
<keyword evidence="1 2" id="KW-0812">Transmembrane</keyword>